<evidence type="ECO:0000313" key="5">
    <source>
        <dbReference type="Proteomes" id="UP001205919"/>
    </source>
</evidence>
<evidence type="ECO:0000313" key="4">
    <source>
        <dbReference type="EMBL" id="MCQ4814998.1"/>
    </source>
</evidence>
<dbReference type="InterPro" id="IPR008964">
    <property type="entry name" value="Invasin/intimin_cell_adhesion"/>
</dbReference>
<dbReference type="Pfam" id="PF02368">
    <property type="entry name" value="Big_2"/>
    <property type="match status" value="2"/>
</dbReference>
<feature type="signal peptide" evidence="2">
    <location>
        <begin position="1"/>
        <end position="26"/>
    </location>
</feature>
<gene>
    <name evidence="4" type="ORF">NE630_11200</name>
</gene>
<dbReference type="AlphaFoldDB" id="A0AAW5K8Z8"/>
<dbReference type="Proteomes" id="UP001205919">
    <property type="component" value="Unassembled WGS sequence"/>
</dbReference>
<name>A0AAW5K8Z8_9BACT</name>
<keyword evidence="2" id="KW-0732">Signal</keyword>
<evidence type="ECO:0000259" key="3">
    <source>
        <dbReference type="SMART" id="SM00635"/>
    </source>
</evidence>
<sequence>MGKLRKYGIIFLVLLMALAAAPMAMAATATEIGQGNIGDLFMAEGDYILSEDIVLSGTTKAIELSKDIKVTLDLNGHTISADTSTYRNLRNDPKDYGSIIYATSGDITIKDGVGGGKIWDTSAAEYSKHNDGVIRVEKGTHLTIEKAIIEVKEGIGITTYDDGTRVTFKDGEIKVEYGFGIGTNGSSITEPGSGIYVEGGTITVASADSAAIYHPSSGTLNISGGTLSAADGIQVKAGRVIITGGTITATGKHNVPPDGKFSGGGTNELGNALSLISHKNYKGQSMDVKISGSAMLIAEHADAIGVYVNSGDESHVDSFVITGGTYSSDPSAYVESPYVVKQVEGKYVVALAGVAVTPTAAELVLGLTPTAKLTASSDTKETFTWSSKNDDVVTVDNSGNITAVGAGTADVTATGATSKSVGTCVVTVRAATPVSVTPSKMELNIGATGKATAKYDAKDSITWESSDTAVATVKDGTVTAVKAGIAVITAKGSKTSAACTVTVTDPAAPDPVTPTPAPVDAGTVDKENNPVNKEEGKPENVEAATPAITEATEEGKAAVVSATKIEEKNLVATADGKLTISPVLAKSALEEVISADATVAPKNVVLLPIVKAAVTANNVAALAFTMTGEQLGAEENTVAGDVKVIKVLADGKGGQFSYASAAADYADKTFTLKDADGKSLALTDKVAKASTYTLVVFVADNGDFDLDATAGSVIDPVAVATNAATEPKSGGSSSGCNGGFGALALLAFAVLPFIRREKR</sequence>
<feature type="domain" description="BIG2" evidence="3">
    <location>
        <begin position="350"/>
        <end position="425"/>
    </location>
</feature>
<dbReference type="Gene3D" id="2.60.40.1080">
    <property type="match status" value="2"/>
</dbReference>
<proteinExistence type="predicted"/>
<organism evidence="4 5">
    <name type="scientific">Cloacibacillus evryensis</name>
    <dbReference type="NCBI Taxonomy" id="508460"/>
    <lineage>
        <taxon>Bacteria</taxon>
        <taxon>Thermotogati</taxon>
        <taxon>Synergistota</taxon>
        <taxon>Synergistia</taxon>
        <taxon>Synergistales</taxon>
        <taxon>Synergistaceae</taxon>
        <taxon>Cloacibacillus</taxon>
    </lineage>
</organism>
<dbReference type="NCBIfam" id="TIGR04564">
    <property type="entry name" value="Synergist_CTERM"/>
    <property type="match status" value="1"/>
</dbReference>
<protein>
    <submittedName>
        <fullName evidence="4">Ig-like domain-containing protein</fullName>
    </submittedName>
</protein>
<dbReference type="RefSeq" id="WP_187118637.1">
    <property type="nucleotide sequence ID" value="NZ_CABKQM010000006.1"/>
</dbReference>
<reference evidence="4 5" key="1">
    <citation type="submission" date="2022-06" db="EMBL/GenBank/DDBJ databases">
        <title>Isolation of gut microbiota from human fecal samples.</title>
        <authorList>
            <person name="Pamer E.G."/>
            <person name="Barat B."/>
            <person name="Waligurski E."/>
            <person name="Medina S."/>
            <person name="Paddock L."/>
            <person name="Mostad J."/>
        </authorList>
    </citation>
    <scope>NUCLEOTIDE SEQUENCE [LARGE SCALE GENOMIC DNA]</scope>
    <source>
        <strain evidence="4 5">DFI.9.90</strain>
    </source>
</reference>
<feature type="chain" id="PRO_5043498806" evidence="2">
    <location>
        <begin position="27"/>
        <end position="759"/>
    </location>
</feature>
<feature type="compositionally biased region" description="Basic and acidic residues" evidence="1">
    <location>
        <begin position="523"/>
        <end position="540"/>
    </location>
</feature>
<evidence type="ECO:0000256" key="2">
    <source>
        <dbReference type="SAM" id="SignalP"/>
    </source>
</evidence>
<evidence type="ECO:0000256" key="1">
    <source>
        <dbReference type="SAM" id="MobiDB-lite"/>
    </source>
</evidence>
<dbReference type="InterPro" id="IPR003343">
    <property type="entry name" value="Big_2"/>
</dbReference>
<accession>A0AAW5K8Z8</accession>
<dbReference type="SUPFAM" id="SSF49373">
    <property type="entry name" value="Invasin/intimin cell-adhesion fragments"/>
    <property type="match status" value="2"/>
</dbReference>
<dbReference type="InterPro" id="IPR030821">
    <property type="entry name" value="Synergist_CTERM"/>
</dbReference>
<feature type="compositionally biased region" description="Pro residues" evidence="1">
    <location>
        <begin position="508"/>
        <end position="517"/>
    </location>
</feature>
<comment type="caution">
    <text evidence="4">The sequence shown here is derived from an EMBL/GenBank/DDBJ whole genome shotgun (WGS) entry which is preliminary data.</text>
</comment>
<feature type="domain" description="BIG2" evidence="3">
    <location>
        <begin position="430"/>
        <end position="502"/>
    </location>
</feature>
<keyword evidence="5" id="KW-1185">Reference proteome</keyword>
<feature type="region of interest" description="Disordered" evidence="1">
    <location>
        <begin position="508"/>
        <end position="541"/>
    </location>
</feature>
<dbReference type="EMBL" id="JANFYT010000024">
    <property type="protein sequence ID" value="MCQ4814998.1"/>
    <property type="molecule type" value="Genomic_DNA"/>
</dbReference>
<dbReference type="SMART" id="SM00635">
    <property type="entry name" value="BID_2"/>
    <property type="match status" value="2"/>
</dbReference>